<dbReference type="EMBL" id="CP036343">
    <property type="protein sequence ID" value="QDT89815.1"/>
    <property type="molecule type" value="Genomic_DNA"/>
</dbReference>
<accession>A0A517V9Z0</accession>
<dbReference type="RefSeq" id="WP_145225361.1">
    <property type="nucleotide sequence ID" value="NZ_CP036343.1"/>
</dbReference>
<name>A0A517V9Z0_9PLAN</name>
<gene>
    <name evidence="1" type="ORF">Pan161_14480</name>
</gene>
<organism evidence="1 2">
    <name type="scientific">Gimesia algae</name>
    <dbReference type="NCBI Taxonomy" id="2527971"/>
    <lineage>
        <taxon>Bacteria</taxon>
        <taxon>Pseudomonadati</taxon>
        <taxon>Planctomycetota</taxon>
        <taxon>Planctomycetia</taxon>
        <taxon>Planctomycetales</taxon>
        <taxon>Planctomycetaceae</taxon>
        <taxon>Gimesia</taxon>
    </lineage>
</organism>
<keyword evidence="2" id="KW-1185">Reference proteome</keyword>
<dbReference type="KEGG" id="gax:Pan161_14480"/>
<proteinExistence type="predicted"/>
<evidence type="ECO:0000313" key="1">
    <source>
        <dbReference type="EMBL" id="QDT89815.1"/>
    </source>
</evidence>
<evidence type="ECO:0000313" key="2">
    <source>
        <dbReference type="Proteomes" id="UP000316855"/>
    </source>
</evidence>
<reference evidence="1 2" key="1">
    <citation type="submission" date="2019-02" db="EMBL/GenBank/DDBJ databases">
        <title>Deep-cultivation of Planctomycetes and their phenomic and genomic characterization uncovers novel biology.</title>
        <authorList>
            <person name="Wiegand S."/>
            <person name="Jogler M."/>
            <person name="Boedeker C."/>
            <person name="Pinto D."/>
            <person name="Vollmers J."/>
            <person name="Rivas-Marin E."/>
            <person name="Kohn T."/>
            <person name="Peeters S.H."/>
            <person name="Heuer A."/>
            <person name="Rast P."/>
            <person name="Oberbeckmann S."/>
            <person name="Bunk B."/>
            <person name="Jeske O."/>
            <person name="Meyerdierks A."/>
            <person name="Storesund J.E."/>
            <person name="Kallscheuer N."/>
            <person name="Luecker S."/>
            <person name="Lage O.M."/>
            <person name="Pohl T."/>
            <person name="Merkel B.J."/>
            <person name="Hornburger P."/>
            <person name="Mueller R.-W."/>
            <person name="Bruemmer F."/>
            <person name="Labrenz M."/>
            <person name="Spormann A.M."/>
            <person name="Op den Camp H."/>
            <person name="Overmann J."/>
            <person name="Amann R."/>
            <person name="Jetten M.S.M."/>
            <person name="Mascher T."/>
            <person name="Medema M.H."/>
            <person name="Devos D.P."/>
            <person name="Kaster A.-K."/>
            <person name="Ovreas L."/>
            <person name="Rohde M."/>
            <person name="Galperin M.Y."/>
            <person name="Jogler C."/>
        </authorList>
    </citation>
    <scope>NUCLEOTIDE SEQUENCE [LARGE SCALE GENOMIC DNA]</scope>
    <source>
        <strain evidence="1 2">Pan161</strain>
    </source>
</reference>
<protein>
    <submittedName>
        <fullName evidence="1">Uncharacterized protein</fullName>
    </submittedName>
</protein>
<dbReference type="Proteomes" id="UP000316855">
    <property type="component" value="Chromosome"/>
</dbReference>
<sequence>MYKMDREIVGVVGHGVPQSPLIWGFSAELTTDDFRLIHEIVNQSGAMQFQIFIQGAVDVIADLAAFLDEAGQAVNPNTIIYRADIGKLKSETVNTLLREVWKANYACQMWIIGGSDSDINALTSILKSSSAALISTASSDAAELSNQAFAIRMGYDGLCLVIDLWKGKAAHDEHMNLARMLGIEMS</sequence>
<dbReference type="AlphaFoldDB" id="A0A517V9Z0"/>